<dbReference type="AlphaFoldDB" id="A0AAJ0BKF1"/>
<organism evidence="2 3">
    <name type="scientific">Echria macrotheca</name>
    <dbReference type="NCBI Taxonomy" id="438768"/>
    <lineage>
        <taxon>Eukaryota</taxon>
        <taxon>Fungi</taxon>
        <taxon>Dikarya</taxon>
        <taxon>Ascomycota</taxon>
        <taxon>Pezizomycotina</taxon>
        <taxon>Sordariomycetes</taxon>
        <taxon>Sordariomycetidae</taxon>
        <taxon>Sordariales</taxon>
        <taxon>Schizotheciaceae</taxon>
        <taxon>Echria</taxon>
    </lineage>
</organism>
<gene>
    <name evidence="2" type="ORF">QBC47DRAFT_372442</name>
</gene>
<proteinExistence type="predicted"/>
<name>A0AAJ0BKF1_9PEZI</name>
<comment type="caution">
    <text evidence="2">The sequence shown here is derived from an EMBL/GenBank/DDBJ whole genome shotgun (WGS) entry which is preliminary data.</text>
</comment>
<dbReference type="PANTHER" id="PTHR33112:SF1">
    <property type="entry name" value="HETEROKARYON INCOMPATIBILITY DOMAIN-CONTAINING PROTEIN"/>
    <property type="match status" value="1"/>
</dbReference>
<dbReference type="EMBL" id="MU839828">
    <property type="protein sequence ID" value="KAK1759580.1"/>
    <property type="molecule type" value="Genomic_DNA"/>
</dbReference>
<evidence type="ECO:0000313" key="3">
    <source>
        <dbReference type="Proteomes" id="UP001239445"/>
    </source>
</evidence>
<sequence length="594" mass="65867">MIPPHSHDSSHAKMEGPAVCHRQFSEQKFSYLSKWVAICLEECKLKNKRSCASDGIGQFAPGMKLNFIHVGDLNITSLLPSPLDYVAISYVWGAVSQLQLSTSNHAELSQPGALLSHQSSIPRTVWQAIELTKALGFDYLWVDSLCIVQDDADKKHAAIAQMGAVYNAATLTLVVLNESADQDIPLSTTPVSEPSEKEAERMIMAGARQSRVSKHFSRGWTYQERILSRRKLYLTPTGTFWACRSIIRPQSCVGGWHSTHSDSFGDNLPMNLSLGRTTGHYLTHFLDAVEAYSSRSLSFASDRLAAFTGIISVFESRLGWNISAGLTHAALPLCLRWHGNGLLVRNPQFPSWSWAGWTGAISYADVLSPRSGLPVYDSKIGCITFCRKMELQIDDKLCDVLTGLSVRLQGGAKSKFIMNGVLEVESEARKLSSDYHRDHSAVASLARRDPSRLRLHFRASFTGGTGLAKIEMRQRPTSSAEPDGVITMLLQNGEPIGFLWGEMEHLRHQMGSPDRWGLVTTGTRAAVSSAFNWYAEGTNKSVDIFSRVIRDIMVIRRPDGEGAGQEVWERVAIGNLDMDVWTGQPWLVEEIWVV</sequence>
<evidence type="ECO:0000313" key="2">
    <source>
        <dbReference type="EMBL" id="KAK1759580.1"/>
    </source>
</evidence>
<dbReference type="Pfam" id="PF06985">
    <property type="entry name" value="HET"/>
    <property type="match status" value="1"/>
</dbReference>
<protein>
    <submittedName>
        <fullName evidence="2">Heterokaryon incompatibility protein-domain-containing protein</fullName>
    </submittedName>
</protein>
<accession>A0AAJ0BKF1</accession>
<keyword evidence="3" id="KW-1185">Reference proteome</keyword>
<dbReference type="PANTHER" id="PTHR33112">
    <property type="entry name" value="DOMAIN PROTEIN, PUTATIVE-RELATED"/>
    <property type="match status" value="1"/>
</dbReference>
<evidence type="ECO:0000259" key="1">
    <source>
        <dbReference type="Pfam" id="PF06985"/>
    </source>
</evidence>
<feature type="domain" description="Heterokaryon incompatibility" evidence="1">
    <location>
        <begin position="85"/>
        <end position="224"/>
    </location>
</feature>
<dbReference type="Proteomes" id="UP001239445">
    <property type="component" value="Unassembled WGS sequence"/>
</dbReference>
<dbReference type="InterPro" id="IPR010730">
    <property type="entry name" value="HET"/>
</dbReference>
<reference evidence="2" key="1">
    <citation type="submission" date="2023-06" db="EMBL/GenBank/DDBJ databases">
        <title>Genome-scale phylogeny and comparative genomics of the fungal order Sordariales.</title>
        <authorList>
            <consortium name="Lawrence Berkeley National Laboratory"/>
            <person name="Hensen N."/>
            <person name="Bonometti L."/>
            <person name="Westerberg I."/>
            <person name="Brannstrom I.O."/>
            <person name="Guillou S."/>
            <person name="Cros-Aarteil S."/>
            <person name="Calhoun S."/>
            <person name="Haridas S."/>
            <person name="Kuo A."/>
            <person name="Mondo S."/>
            <person name="Pangilinan J."/>
            <person name="Riley R."/>
            <person name="Labutti K."/>
            <person name="Andreopoulos B."/>
            <person name="Lipzen A."/>
            <person name="Chen C."/>
            <person name="Yanf M."/>
            <person name="Daum C."/>
            <person name="Ng V."/>
            <person name="Clum A."/>
            <person name="Steindorff A."/>
            <person name="Ohm R."/>
            <person name="Martin F."/>
            <person name="Silar P."/>
            <person name="Natvig D."/>
            <person name="Lalanne C."/>
            <person name="Gautier V."/>
            <person name="Ament-Velasquez S.L."/>
            <person name="Kruys A."/>
            <person name="Hutchinson M.I."/>
            <person name="Powell A.J."/>
            <person name="Barry K."/>
            <person name="Miller A.N."/>
            <person name="Grigoriev I.V."/>
            <person name="Debuchy R."/>
            <person name="Gladieux P."/>
            <person name="Thoren M.H."/>
            <person name="Johannesson H."/>
        </authorList>
    </citation>
    <scope>NUCLEOTIDE SEQUENCE</scope>
    <source>
        <strain evidence="2">PSN4</strain>
    </source>
</reference>